<dbReference type="EMBL" id="VOKX01000098">
    <property type="protein sequence ID" value="KAB7836849.1"/>
    <property type="molecule type" value="Genomic_DNA"/>
</dbReference>
<gene>
    <name evidence="1" type="ORF">FRZ00_23965</name>
</gene>
<dbReference type="AlphaFoldDB" id="A0A5N5W440"/>
<evidence type="ECO:0008006" key="3">
    <source>
        <dbReference type="Google" id="ProtNLM"/>
    </source>
</evidence>
<accession>A0A5N5W440</accession>
<proteinExistence type="predicted"/>
<sequence>MAQDADDTVPNEALLYTDDLTEADVIALTEFLDRRLEEMAGRHPEGSDEHAAAVGFSRLVAMDGLQLRDYVNAWRDVEHRHEYPVPENALRQEIHFGWIHLCQAVAGWSGHAEFNAARWRVLRWFCPQHQEFVEAATGDAWTCAEPDEPATGTWRPAAHP</sequence>
<reference evidence="1 2" key="1">
    <citation type="journal article" date="2019" name="Microb. Cell Fact.">
        <title>Exploring novel herbicidin analogues by transcriptional regulator overexpression and MS/MS molecular networking.</title>
        <authorList>
            <person name="Shi Y."/>
            <person name="Gu R."/>
            <person name="Li Y."/>
            <person name="Wang X."/>
            <person name="Ren W."/>
            <person name="Li X."/>
            <person name="Wang L."/>
            <person name="Xie Y."/>
            <person name="Hong B."/>
        </authorList>
    </citation>
    <scope>NUCLEOTIDE SEQUENCE [LARGE SCALE GENOMIC DNA]</scope>
    <source>
        <strain evidence="1 2">US-43</strain>
    </source>
</reference>
<evidence type="ECO:0000313" key="1">
    <source>
        <dbReference type="EMBL" id="KAB7836849.1"/>
    </source>
</evidence>
<protein>
    <recommendedName>
        <fullName evidence="3">DUF4913 domain-containing protein</fullName>
    </recommendedName>
</protein>
<dbReference type="RefSeq" id="WP_152264905.1">
    <property type="nucleotide sequence ID" value="NZ_VOKX01000098.1"/>
</dbReference>
<dbReference type="Proteomes" id="UP000327000">
    <property type="component" value="Unassembled WGS sequence"/>
</dbReference>
<keyword evidence="2" id="KW-1185">Reference proteome</keyword>
<evidence type="ECO:0000313" key="2">
    <source>
        <dbReference type="Proteomes" id="UP000327000"/>
    </source>
</evidence>
<organism evidence="1 2">
    <name type="scientific">Streptomyces mobaraensis</name>
    <name type="common">Streptoverticillium mobaraense</name>
    <dbReference type="NCBI Taxonomy" id="35621"/>
    <lineage>
        <taxon>Bacteria</taxon>
        <taxon>Bacillati</taxon>
        <taxon>Actinomycetota</taxon>
        <taxon>Actinomycetes</taxon>
        <taxon>Kitasatosporales</taxon>
        <taxon>Streptomycetaceae</taxon>
        <taxon>Streptomyces</taxon>
    </lineage>
</organism>
<comment type="caution">
    <text evidence="1">The sequence shown here is derived from an EMBL/GenBank/DDBJ whole genome shotgun (WGS) entry which is preliminary data.</text>
</comment>
<dbReference type="OrthoDB" id="4277998at2"/>
<name>A0A5N5W440_STRMB</name>